<dbReference type="InterPro" id="IPR011335">
    <property type="entry name" value="Restrct_endonuc-II-like"/>
</dbReference>
<dbReference type="CDD" id="cd01038">
    <property type="entry name" value="Endonuclease_DUF559"/>
    <property type="match status" value="1"/>
</dbReference>
<dbReference type="SUPFAM" id="SSF52980">
    <property type="entry name" value="Restriction endonuclease-like"/>
    <property type="match status" value="1"/>
</dbReference>
<dbReference type="EMBL" id="RZNH01000039">
    <property type="protein sequence ID" value="NOU61716.1"/>
    <property type="molecule type" value="Genomic_DNA"/>
</dbReference>
<keyword evidence="3" id="KW-1185">Reference proteome</keyword>
<sequence length="134" mass="16437">MKYAEIKKIKQKLRKRVTPAEQVLWRHIRRRQLKGRKFLRQHAIVYDSNVNEYFFFIPDFYCKDEQLAIELDGKIHDFQKAKDHNRDEILKNMGITVLRIKNKELKELNKVLEKITSHFKREDNDPIFKREIRK</sequence>
<gene>
    <name evidence="2" type="ORF">ELS83_18090</name>
</gene>
<evidence type="ECO:0000313" key="3">
    <source>
        <dbReference type="Proteomes" id="UP000732105"/>
    </source>
</evidence>
<name>A0ABX1X0H8_9BACT</name>
<dbReference type="InterPro" id="IPR047216">
    <property type="entry name" value="Endonuclease_DUF559_bact"/>
</dbReference>
<evidence type="ECO:0000313" key="2">
    <source>
        <dbReference type="EMBL" id="NOU61716.1"/>
    </source>
</evidence>
<dbReference type="Gene3D" id="3.40.960.10">
    <property type="entry name" value="VSR Endonuclease"/>
    <property type="match status" value="1"/>
</dbReference>
<dbReference type="PANTHER" id="PTHR38590">
    <property type="entry name" value="BLL0828 PROTEIN"/>
    <property type="match status" value="1"/>
</dbReference>
<proteinExistence type="predicted"/>
<protein>
    <submittedName>
        <fullName evidence="2">DUF559 domain-containing protein</fullName>
    </submittedName>
</protein>
<dbReference type="InterPro" id="IPR007569">
    <property type="entry name" value="DUF559"/>
</dbReference>
<dbReference type="Proteomes" id="UP000732105">
    <property type="component" value="Unassembled WGS sequence"/>
</dbReference>
<dbReference type="Pfam" id="PF04480">
    <property type="entry name" value="DUF559"/>
    <property type="match status" value="1"/>
</dbReference>
<evidence type="ECO:0000259" key="1">
    <source>
        <dbReference type="Pfam" id="PF04480"/>
    </source>
</evidence>
<reference evidence="2 3" key="1">
    <citation type="submission" date="2018-12" db="EMBL/GenBank/DDBJ databases">
        <title>Marinifilum JC070 sp. nov., a marine bacterium isolated from Yongle Blue Hole in the South China Sea.</title>
        <authorList>
            <person name="Fu T."/>
        </authorList>
    </citation>
    <scope>NUCLEOTIDE SEQUENCE [LARGE SCALE GENOMIC DNA]</scope>
    <source>
        <strain evidence="2 3">JC070</strain>
    </source>
</reference>
<organism evidence="2 3">
    <name type="scientific">Marinifilum caeruleilacunae</name>
    <dbReference type="NCBI Taxonomy" id="2499076"/>
    <lineage>
        <taxon>Bacteria</taxon>
        <taxon>Pseudomonadati</taxon>
        <taxon>Bacteroidota</taxon>
        <taxon>Bacteroidia</taxon>
        <taxon>Marinilabiliales</taxon>
        <taxon>Marinifilaceae</taxon>
    </lineage>
</organism>
<dbReference type="PANTHER" id="PTHR38590:SF1">
    <property type="entry name" value="BLL0828 PROTEIN"/>
    <property type="match status" value="1"/>
</dbReference>
<accession>A0ABX1X0H8</accession>
<comment type="caution">
    <text evidence="2">The sequence shown here is derived from an EMBL/GenBank/DDBJ whole genome shotgun (WGS) entry which is preliminary data.</text>
</comment>
<feature type="domain" description="DUF559" evidence="1">
    <location>
        <begin position="6"/>
        <end position="118"/>
    </location>
</feature>